<keyword evidence="4" id="KW-1185">Reference proteome</keyword>
<evidence type="ECO:0000313" key="3">
    <source>
        <dbReference type="EMBL" id="KAB8073293.1"/>
    </source>
</evidence>
<feature type="compositionally biased region" description="Basic and acidic residues" evidence="1">
    <location>
        <begin position="76"/>
        <end position="86"/>
    </location>
</feature>
<organism evidence="3 4">
    <name type="scientific">Aspergillus leporis</name>
    <dbReference type="NCBI Taxonomy" id="41062"/>
    <lineage>
        <taxon>Eukaryota</taxon>
        <taxon>Fungi</taxon>
        <taxon>Dikarya</taxon>
        <taxon>Ascomycota</taxon>
        <taxon>Pezizomycotina</taxon>
        <taxon>Eurotiomycetes</taxon>
        <taxon>Eurotiomycetidae</taxon>
        <taxon>Eurotiales</taxon>
        <taxon>Aspergillaceae</taxon>
        <taxon>Aspergillus</taxon>
        <taxon>Aspergillus subgen. Circumdati</taxon>
    </lineage>
</organism>
<evidence type="ECO:0000259" key="2">
    <source>
        <dbReference type="Pfam" id="PF10544"/>
    </source>
</evidence>
<feature type="compositionally biased region" description="Polar residues" evidence="1">
    <location>
        <begin position="11"/>
        <end position="29"/>
    </location>
</feature>
<feature type="compositionally biased region" description="Acidic residues" evidence="1">
    <location>
        <begin position="210"/>
        <end position="219"/>
    </location>
</feature>
<dbReference type="Pfam" id="PF10544">
    <property type="entry name" value="T5orf172"/>
    <property type="match status" value="1"/>
</dbReference>
<feature type="compositionally biased region" description="Polar residues" evidence="1">
    <location>
        <begin position="200"/>
        <end position="209"/>
    </location>
</feature>
<dbReference type="OrthoDB" id="3511049at2759"/>
<feature type="domain" description="Bacteriophage T5 Orf172 DNA-binding" evidence="2">
    <location>
        <begin position="283"/>
        <end position="380"/>
    </location>
</feature>
<gene>
    <name evidence="3" type="ORF">BDV29DRAFT_175641</name>
</gene>
<sequence length="664" mass="74952">MAFSTPMPPSSILSAGLSETPQHQLFSSTHADEPHASLYQTPDTGFPDDDSEHGLLTVDQSPTPATRRGAAPTRRQAREPVRRDKTSPGSPLMNQTVQAYLSGVTVDSLSRNPQRSLLESCSPKARALSSSPFRVGAAHISPLRPADIPPDAIDIQISNDQLDHEFSPQPSHTNARSTIPLVPNTQNEAEGVEDTIVSPIHNTDPTQIELSEDETEDPESPFSISGEPETPRTEVSGDGLEEEDSETIPEFTSGQLSTEDIMLKVADIIRKKNQSKDSVRGKGYAYVLCDPSARTRLYKIGHTSNMKRRVNQHRKNCNLWTWDAERSPAIPIREYKRLERLAQAEQANLNCQHKCPCSVEHTEYFWGNPGAASNVLRSWSRWLKEQEPYDDEGRLKPFWVDRLESVTEKHSLYFTCSSTLCIKRTYSTSACQDCLRIGWQKFTTPSKRDRFEYSCRKDIPYAWARWSLQTCHRLFPSYENLFETTVNCIGSTRRTCGLLFGISFLLAMLLIREILTMSWLFYSRSLNLFQLLDLYMALVAGYQLLLTHSNKANIGAKRSNQARETIRTSRGGIPRSGSEPPTTLEIAATRSRRAYAGGINERATERPSDVRPYEEAPRPYEGHDDDTSQTKKRRLSAYLLPFDQRIGATIGRQRGDRRRKSDIH</sequence>
<dbReference type="EMBL" id="ML732229">
    <property type="protein sequence ID" value="KAB8073293.1"/>
    <property type="molecule type" value="Genomic_DNA"/>
</dbReference>
<protein>
    <recommendedName>
        <fullName evidence="2">Bacteriophage T5 Orf172 DNA-binding domain-containing protein</fullName>
    </recommendedName>
</protein>
<dbReference type="InterPro" id="IPR018306">
    <property type="entry name" value="Phage_T5_Orf172_DNA-bd"/>
</dbReference>
<feature type="region of interest" description="Disordered" evidence="1">
    <location>
        <begin position="596"/>
        <end position="633"/>
    </location>
</feature>
<feature type="compositionally biased region" description="Basic and acidic residues" evidence="1">
    <location>
        <begin position="602"/>
        <end position="629"/>
    </location>
</feature>
<dbReference type="Proteomes" id="UP000326565">
    <property type="component" value="Unassembled WGS sequence"/>
</dbReference>
<accession>A0A5N5WXL6</accession>
<feature type="region of interest" description="Disordered" evidence="1">
    <location>
        <begin position="193"/>
        <end position="248"/>
    </location>
</feature>
<feature type="compositionally biased region" description="Low complexity" evidence="1">
    <location>
        <begin position="62"/>
        <end position="74"/>
    </location>
</feature>
<proteinExistence type="predicted"/>
<reference evidence="3 4" key="1">
    <citation type="submission" date="2019-04" db="EMBL/GenBank/DDBJ databases">
        <title>Friends and foes A comparative genomics study of 23 Aspergillus species from section Flavi.</title>
        <authorList>
            <consortium name="DOE Joint Genome Institute"/>
            <person name="Kjaerbolling I."/>
            <person name="Vesth T."/>
            <person name="Frisvad J.C."/>
            <person name="Nybo J.L."/>
            <person name="Theobald S."/>
            <person name="Kildgaard S."/>
            <person name="Isbrandt T."/>
            <person name="Kuo A."/>
            <person name="Sato A."/>
            <person name="Lyhne E.K."/>
            <person name="Kogle M.E."/>
            <person name="Wiebenga A."/>
            <person name="Kun R.S."/>
            <person name="Lubbers R.J."/>
            <person name="Makela M.R."/>
            <person name="Barry K."/>
            <person name="Chovatia M."/>
            <person name="Clum A."/>
            <person name="Daum C."/>
            <person name="Haridas S."/>
            <person name="He G."/>
            <person name="LaButti K."/>
            <person name="Lipzen A."/>
            <person name="Mondo S."/>
            <person name="Riley R."/>
            <person name="Salamov A."/>
            <person name="Simmons B.A."/>
            <person name="Magnuson J.K."/>
            <person name="Henrissat B."/>
            <person name="Mortensen U.H."/>
            <person name="Larsen T.O."/>
            <person name="Devries R.P."/>
            <person name="Grigoriev I.V."/>
            <person name="Machida M."/>
            <person name="Baker S.E."/>
            <person name="Andersen M.R."/>
        </authorList>
    </citation>
    <scope>NUCLEOTIDE SEQUENCE [LARGE SCALE GENOMIC DNA]</scope>
    <source>
        <strain evidence="3 4">CBS 151.66</strain>
    </source>
</reference>
<name>A0A5N5WXL6_9EURO</name>
<evidence type="ECO:0000256" key="1">
    <source>
        <dbReference type="SAM" id="MobiDB-lite"/>
    </source>
</evidence>
<feature type="region of interest" description="Disordered" evidence="1">
    <location>
        <begin position="557"/>
        <end position="584"/>
    </location>
</feature>
<evidence type="ECO:0000313" key="4">
    <source>
        <dbReference type="Proteomes" id="UP000326565"/>
    </source>
</evidence>
<dbReference type="AlphaFoldDB" id="A0A5N5WXL6"/>
<feature type="region of interest" description="Disordered" evidence="1">
    <location>
        <begin position="1"/>
        <end position="93"/>
    </location>
</feature>